<dbReference type="eggNOG" id="COG2885">
    <property type="taxonomic scope" value="Bacteria"/>
</dbReference>
<dbReference type="PROSITE" id="PS51123">
    <property type="entry name" value="OMPA_2"/>
    <property type="match status" value="1"/>
</dbReference>
<dbReference type="Gene3D" id="3.30.1330.60">
    <property type="entry name" value="OmpA-like domain"/>
    <property type="match status" value="1"/>
</dbReference>
<dbReference type="InterPro" id="IPR036737">
    <property type="entry name" value="OmpA-like_sf"/>
</dbReference>
<dbReference type="STRING" id="178901.AmDm5_2769"/>
<evidence type="ECO:0000259" key="2">
    <source>
        <dbReference type="PROSITE" id="PS51123"/>
    </source>
</evidence>
<organism evidence="3 5">
    <name type="scientific">Acetobacter malorum</name>
    <dbReference type="NCBI Taxonomy" id="178901"/>
    <lineage>
        <taxon>Bacteria</taxon>
        <taxon>Pseudomonadati</taxon>
        <taxon>Pseudomonadota</taxon>
        <taxon>Alphaproteobacteria</taxon>
        <taxon>Acetobacterales</taxon>
        <taxon>Acetobacteraceae</taxon>
        <taxon>Acetobacter</taxon>
    </lineage>
</organism>
<dbReference type="GO" id="GO:0016020">
    <property type="term" value="C:membrane"/>
    <property type="evidence" value="ECO:0007669"/>
    <property type="project" value="UniProtKB-UniRule"/>
</dbReference>
<sequence length="126" mass="13181">MRRLLPLLGLTILAACASQPGRKYVVFFSNQSVELNDTARNVIAEAARKAESNPGSIVQVEGYAGAGGGDLSADALIAIQRAKLVAATLHEDGVSGDRIRQTPRAPSNGEGMTVGARRVEIELVAP</sequence>
<keyword evidence="1" id="KW-0472">Membrane</keyword>
<gene>
    <name evidence="3" type="ORF">Amal_02698</name>
    <name evidence="4" type="ORF">HK23_09065</name>
</gene>
<dbReference type="Proteomes" id="UP000242683">
    <property type="component" value="Unassembled WGS sequence"/>
</dbReference>
<reference evidence="3 5" key="3">
    <citation type="submission" date="2016-03" db="EMBL/GenBank/DDBJ databases">
        <title>Draft genome sequence of Acetobacter malorum CECT 7742, a strain isolated from strawberry vinegar.</title>
        <authorList>
            <person name="Sainz F."/>
            <person name="Mas A."/>
            <person name="Torija M.J."/>
        </authorList>
    </citation>
    <scope>NUCLEOTIDE SEQUENCE [LARGE SCALE GENOMIC DNA]</scope>
    <source>
        <strain evidence="3 5">CECT 7742</strain>
    </source>
</reference>
<dbReference type="PROSITE" id="PS51257">
    <property type="entry name" value="PROKAR_LIPOPROTEIN"/>
    <property type="match status" value="1"/>
</dbReference>
<dbReference type="InterPro" id="IPR006665">
    <property type="entry name" value="OmpA-like"/>
</dbReference>
<proteinExistence type="predicted"/>
<reference evidence="6" key="1">
    <citation type="submission" date="2014-06" db="EMBL/GenBank/DDBJ databases">
        <authorList>
            <person name="Winans N.J."/>
            <person name="Newell P.D."/>
            <person name="Douglas A.E."/>
        </authorList>
    </citation>
    <scope>NUCLEOTIDE SEQUENCE [LARGE SCALE GENOMIC DNA]</scope>
    <source>
        <strain evidence="6">DsW_057</strain>
    </source>
</reference>
<feature type="domain" description="OmpA-like" evidence="2">
    <location>
        <begin position="15"/>
        <end position="126"/>
    </location>
</feature>
<evidence type="ECO:0000313" key="5">
    <source>
        <dbReference type="Proteomes" id="UP000077349"/>
    </source>
</evidence>
<dbReference type="SUPFAM" id="SSF103088">
    <property type="entry name" value="OmpA-like"/>
    <property type="match status" value="1"/>
</dbReference>
<accession>A0A177GAV9</accession>
<evidence type="ECO:0000313" key="6">
    <source>
        <dbReference type="Proteomes" id="UP000242683"/>
    </source>
</evidence>
<comment type="caution">
    <text evidence="3">The sequence shown here is derived from an EMBL/GenBank/DDBJ whole genome shotgun (WGS) entry which is preliminary data.</text>
</comment>
<dbReference type="Pfam" id="PF00691">
    <property type="entry name" value="OmpA"/>
    <property type="match status" value="1"/>
</dbReference>
<evidence type="ECO:0000256" key="1">
    <source>
        <dbReference type="PROSITE-ProRule" id="PRU00473"/>
    </source>
</evidence>
<dbReference type="EMBL" id="JOPG01000003">
    <property type="protein sequence ID" value="OUJ07395.1"/>
    <property type="molecule type" value="Genomic_DNA"/>
</dbReference>
<dbReference type="OrthoDB" id="7224667at2"/>
<dbReference type="AlphaFoldDB" id="A0A177GAV9"/>
<dbReference type="EMBL" id="LVHD01000018">
    <property type="protein sequence ID" value="OAG76921.1"/>
    <property type="molecule type" value="Genomic_DNA"/>
</dbReference>
<reference evidence="4" key="2">
    <citation type="submission" date="2014-06" db="EMBL/GenBank/DDBJ databases">
        <authorList>
            <person name="Ju J."/>
            <person name="Zhang J."/>
        </authorList>
    </citation>
    <scope>NUCLEOTIDE SEQUENCE [LARGE SCALE GENOMIC DNA]</scope>
    <source>
        <strain evidence="4">DsW_057</strain>
    </source>
</reference>
<evidence type="ECO:0000313" key="3">
    <source>
        <dbReference type="EMBL" id="OAG76921.1"/>
    </source>
</evidence>
<name>A0A177GAV9_9PROT</name>
<dbReference type="Proteomes" id="UP000077349">
    <property type="component" value="Unassembled WGS sequence"/>
</dbReference>
<dbReference type="PATRIC" id="fig|178901.16.peg.2869"/>
<protein>
    <submittedName>
        <fullName evidence="3">OmpA family protein</fullName>
    </submittedName>
</protein>
<dbReference type="RefSeq" id="WP_063908273.1">
    <property type="nucleotide sequence ID" value="NZ_JOPG01000003.1"/>
</dbReference>
<evidence type="ECO:0000313" key="4">
    <source>
        <dbReference type="EMBL" id="OUJ07395.1"/>
    </source>
</evidence>